<feature type="transmembrane region" description="Helical" evidence="1">
    <location>
        <begin position="56"/>
        <end position="74"/>
    </location>
</feature>
<proteinExistence type="predicted"/>
<name>A0A8D8QNW0_9HEMI</name>
<keyword evidence="1" id="KW-0472">Membrane</keyword>
<reference evidence="2" key="1">
    <citation type="submission" date="2021-05" db="EMBL/GenBank/DDBJ databases">
        <authorList>
            <person name="Alioto T."/>
            <person name="Alioto T."/>
            <person name="Gomez Garrido J."/>
        </authorList>
    </citation>
    <scope>NUCLEOTIDE SEQUENCE</scope>
</reference>
<keyword evidence="1" id="KW-1133">Transmembrane helix</keyword>
<sequence length="117" mass="13829">MVSHRPLTFFKWLSSRHRREPTLSGRCYIIQQQHCMLPPGIKPGTPSMVSQCVTHWATRLWTLWMLVVIIYYYIYYSDVYVEISDLQIGDFSIWSLKISNIHSQLARLKFISGYLSK</sequence>
<dbReference type="AlphaFoldDB" id="A0A8D8QNW0"/>
<organism evidence="2">
    <name type="scientific">Cacopsylla melanoneura</name>
    <dbReference type="NCBI Taxonomy" id="428564"/>
    <lineage>
        <taxon>Eukaryota</taxon>
        <taxon>Metazoa</taxon>
        <taxon>Ecdysozoa</taxon>
        <taxon>Arthropoda</taxon>
        <taxon>Hexapoda</taxon>
        <taxon>Insecta</taxon>
        <taxon>Pterygota</taxon>
        <taxon>Neoptera</taxon>
        <taxon>Paraneoptera</taxon>
        <taxon>Hemiptera</taxon>
        <taxon>Sternorrhyncha</taxon>
        <taxon>Psylloidea</taxon>
        <taxon>Psyllidae</taxon>
        <taxon>Psyllinae</taxon>
        <taxon>Cacopsylla</taxon>
    </lineage>
</organism>
<accession>A0A8D8QNW0</accession>
<evidence type="ECO:0000256" key="1">
    <source>
        <dbReference type="SAM" id="Phobius"/>
    </source>
</evidence>
<protein>
    <submittedName>
        <fullName evidence="2">Uncharacterized protein</fullName>
    </submittedName>
</protein>
<dbReference type="EMBL" id="HBUF01088400">
    <property type="protein sequence ID" value="CAG6634972.1"/>
    <property type="molecule type" value="Transcribed_RNA"/>
</dbReference>
<evidence type="ECO:0000313" key="2">
    <source>
        <dbReference type="EMBL" id="CAG6634972.1"/>
    </source>
</evidence>
<keyword evidence="1" id="KW-0812">Transmembrane</keyword>